<gene>
    <name evidence="7" type="ORF">EFR84_31410</name>
</gene>
<keyword evidence="2" id="KW-0805">Transcription regulation</keyword>
<evidence type="ECO:0000256" key="3">
    <source>
        <dbReference type="ARBA" id="ARBA00023125"/>
    </source>
</evidence>
<keyword evidence="3 7" id="KW-0238">DNA-binding</keyword>
<dbReference type="Pfam" id="PF00356">
    <property type="entry name" value="LacI"/>
    <property type="match status" value="1"/>
</dbReference>
<evidence type="ECO:0000256" key="1">
    <source>
        <dbReference type="ARBA" id="ARBA00022491"/>
    </source>
</evidence>
<dbReference type="PROSITE" id="PS00356">
    <property type="entry name" value="HTH_LACI_1"/>
    <property type="match status" value="1"/>
</dbReference>
<dbReference type="InterPro" id="IPR046335">
    <property type="entry name" value="LacI/GalR-like_sensor"/>
</dbReference>
<dbReference type="RefSeq" id="WP_126912010.1">
    <property type="nucleotide sequence ID" value="NZ_ML133791.1"/>
</dbReference>
<feature type="domain" description="HTH lacI-type" evidence="6">
    <location>
        <begin position="6"/>
        <end position="60"/>
    </location>
</feature>
<proteinExistence type="predicted"/>
<dbReference type="InterPro" id="IPR010982">
    <property type="entry name" value="Lambda_DNA-bd_dom_sf"/>
</dbReference>
<sequence length="357" mass="36920">MTKARVTVIDIAKAAGVSKSTVSLVLQGSSLVNEATRAKVNAVMRELGYVYNRGAANLRQAGANSRIVGVVVNDLTNSFFAELAVGVDMVVQSAGFVQFLSNTGESIDRQREVVASMREHGISGLIVSPARATDAADFKPLVAAGIPVVVVVRNLPGAKVSSIVSDNRAGMMSAVKHLAGLGHKRIAFLGGFPDTAVFDDRLAGYRSGVETAGLDYHEELVIAAAPSRAGGVEAIGKAIALGRRPTAAVCFNDAVAFGVCDGLRARRLEPGADFAVVGFDDVIEAQAAVPALTTVSVDPQGIGRRGAQMLLKQINAGKAEAETVTTAVRLVVRESCGAGKAAPARAGKSVKSKQDAE</sequence>
<evidence type="ECO:0000256" key="4">
    <source>
        <dbReference type="ARBA" id="ARBA00023163"/>
    </source>
</evidence>
<dbReference type="Gene3D" id="1.10.260.40">
    <property type="entry name" value="lambda repressor-like DNA-binding domains"/>
    <property type="match status" value="1"/>
</dbReference>
<dbReference type="OrthoDB" id="7811243at2"/>
<dbReference type="GO" id="GO:0003700">
    <property type="term" value="F:DNA-binding transcription factor activity"/>
    <property type="evidence" value="ECO:0007669"/>
    <property type="project" value="TreeGrafter"/>
</dbReference>
<dbReference type="InterPro" id="IPR028082">
    <property type="entry name" value="Peripla_BP_I"/>
</dbReference>
<evidence type="ECO:0000259" key="6">
    <source>
        <dbReference type="PROSITE" id="PS50932"/>
    </source>
</evidence>
<dbReference type="GO" id="GO:0000976">
    <property type="term" value="F:transcription cis-regulatory region binding"/>
    <property type="evidence" value="ECO:0007669"/>
    <property type="project" value="TreeGrafter"/>
</dbReference>
<feature type="compositionally biased region" description="Low complexity" evidence="5">
    <location>
        <begin position="338"/>
        <end position="347"/>
    </location>
</feature>
<evidence type="ECO:0000313" key="7">
    <source>
        <dbReference type="EMBL" id="RUL97172.1"/>
    </source>
</evidence>
<dbReference type="Proteomes" id="UP000278081">
    <property type="component" value="Unassembled WGS sequence"/>
</dbReference>
<name>A0A432NC68_9HYPH</name>
<organism evidence="7 8">
    <name type="scientific">Rhizobium chutanense</name>
    <dbReference type="NCBI Taxonomy" id="2035448"/>
    <lineage>
        <taxon>Bacteria</taxon>
        <taxon>Pseudomonadati</taxon>
        <taxon>Pseudomonadota</taxon>
        <taxon>Alphaproteobacteria</taxon>
        <taxon>Hyphomicrobiales</taxon>
        <taxon>Rhizobiaceae</taxon>
        <taxon>Rhizobium/Agrobacterium group</taxon>
        <taxon>Rhizobium</taxon>
    </lineage>
</organism>
<keyword evidence="4" id="KW-0804">Transcription</keyword>
<dbReference type="PANTHER" id="PTHR30146:SF148">
    <property type="entry name" value="HTH-TYPE TRANSCRIPTIONAL REPRESSOR PURR-RELATED"/>
    <property type="match status" value="1"/>
</dbReference>
<reference evidence="7 8" key="1">
    <citation type="submission" date="2018-11" db="EMBL/GenBank/DDBJ databases">
        <title>Rhizobium chutanense sp. nov., isolated from root nodules of Phaseolus vulgaris in China.</title>
        <authorList>
            <person name="Huo Y."/>
        </authorList>
    </citation>
    <scope>NUCLEOTIDE SEQUENCE [LARGE SCALE GENOMIC DNA]</scope>
    <source>
        <strain evidence="7 8">C16</strain>
    </source>
</reference>
<evidence type="ECO:0000256" key="5">
    <source>
        <dbReference type="SAM" id="MobiDB-lite"/>
    </source>
</evidence>
<dbReference type="AlphaFoldDB" id="A0A432NC68"/>
<dbReference type="SMART" id="SM00354">
    <property type="entry name" value="HTH_LACI"/>
    <property type="match status" value="1"/>
</dbReference>
<evidence type="ECO:0000256" key="2">
    <source>
        <dbReference type="ARBA" id="ARBA00023015"/>
    </source>
</evidence>
<dbReference type="PANTHER" id="PTHR30146">
    <property type="entry name" value="LACI-RELATED TRANSCRIPTIONAL REPRESSOR"/>
    <property type="match status" value="1"/>
</dbReference>
<evidence type="ECO:0000313" key="8">
    <source>
        <dbReference type="Proteomes" id="UP000278081"/>
    </source>
</evidence>
<dbReference type="PROSITE" id="PS50932">
    <property type="entry name" value="HTH_LACI_2"/>
    <property type="match status" value="1"/>
</dbReference>
<dbReference type="SUPFAM" id="SSF47413">
    <property type="entry name" value="lambda repressor-like DNA-binding domains"/>
    <property type="match status" value="1"/>
</dbReference>
<dbReference type="Gene3D" id="3.40.50.2300">
    <property type="match status" value="2"/>
</dbReference>
<protein>
    <submittedName>
        <fullName evidence="7">LacI family DNA-binding transcriptional regulator</fullName>
    </submittedName>
</protein>
<feature type="region of interest" description="Disordered" evidence="5">
    <location>
        <begin position="338"/>
        <end position="357"/>
    </location>
</feature>
<accession>A0A432NC68</accession>
<comment type="caution">
    <text evidence="7">The sequence shown here is derived from an EMBL/GenBank/DDBJ whole genome shotgun (WGS) entry which is preliminary data.</text>
</comment>
<dbReference type="Pfam" id="PF13377">
    <property type="entry name" value="Peripla_BP_3"/>
    <property type="match status" value="1"/>
</dbReference>
<dbReference type="InterPro" id="IPR000843">
    <property type="entry name" value="HTH_LacI"/>
</dbReference>
<dbReference type="CDD" id="cd06289">
    <property type="entry name" value="PBP1_MalI-like"/>
    <property type="match status" value="1"/>
</dbReference>
<keyword evidence="1" id="KW-0678">Repressor</keyword>
<dbReference type="EMBL" id="RJTJ01000044">
    <property type="protein sequence ID" value="RUL97172.1"/>
    <property type="molecule type" value="Genomic_DNA"/>
</dbReference>
<dbReference type="CDD" id="cd01392">
    <property type="entry name" value="HTH_LacI"/>
    <property type="match status" value="1"/>
</dbReference>
<dbReference type="SUPFAM" id="SSF53822">
    <property type="entry name" value="Periplasmic binding protein-like I"/>
    <property type="match status" value="1"/>
</dbReference>